<dbReference type="EMBL" id="JBHSLW010000009">
    <property type="protein sequence ID" value="MFC5419265.1"/>
    <property type="molecule type" value="Genomic_DNA"/>
</dbReference>
<proteinExistence type="predicted"/>
<reference evidence="4" key="1">
    <citation type="journal article" date="2019" name="Int. J. Syst. Evol. Microbiol.">
        <title>The Global Catalogue of Microorganisms (GCM) 10K type strain sequencing project: providing services to taxonomists for standard genome sequencing and annotation.</title>
        <authorList>
            <consortium name="The Broad Institute Genomics Platform"/>
            <consortium name="The Broad Institute Genome Sequencing Center for Infectious Disease"/>
            <person name="Wu L."/>
            <person name="Ma J."/>
        </authorList>
    </citation>
    <scope>NUCLEOTIDE SEQUENCE [LARGE SCALE GENOMIC DNA]</scope>
    <source>
        <strain evidence="4">NCAIM B.01391</strain>
    </source>
</reference>
<dbReference type="RefSeq" id="WP_092153777.1">
    <property type="nucleotide sequence ID" value="NZ_JBHSLW010000009.1"/>
</dbReference>
<feature type="chain" id="PRO_5046635277" description="Transmembrane protein" evidence="2">
    <location>
        <begin position="22"/>
        <end position="139"/>
    </location>
</feature>
<dbReference type="Proteomes" id="UP001596053">
    <property type="component" value="Unassembled WGS sequence"/>
</dbReference>
<keyword evidence="2" id="KW-0732">Signal</keyword>
<feature type="signal peptide" evidence="2">
    <location>
        <begin position="1"/>
        <end position="21"/>
    </location>
</feature>
<evidence type="ECO:0000256" key="1">
    <source>
        <dbReference type="SAM" id="Phobius"/>
    </source>
</evidence>
<evidence type="ECO:0000313" key="3">
    <source>
        <dbReference type="EMBL" id="MFC5419265.1"/>
    </source>
</evidence>
<comment type="caution">
    <text evidence="3">The sequence shown here is derived from an EMBL/GenBank/DDBJ whole genome shotgun (WGS) entry which is preliminary data.</text>
</comment>
<gene>
    <name evidence="3" type="ORF">ACFPOB_06770</name>
</gene>
<organism evidence="3 4">
    <name type="scientific">Bosea eneae</name>
    <dbReference type="NCBI Taxonomy" id="151454"/>
    <lineage>
        <taxon>Bacteria</taxon>
        <taxon>Pseudomonadati</taxon>
        <taxon>Pseudomonadota</taxon>
        <taxon>Alphaproteobacteria</taxon>
        <taxon>Hyphomicrobiales</taxon>
        <taxon>Boseaceae</taxon>
        <taxon>Bosea</taxon>
    </lineage>
</organism>
<sequence>MSVFGKSRFLVTLAVTGSVLAAGLSPVIAGETRPVGFDKSRLDAAQVDYSQYYRRGWRGGNRGAAIAAGVGLGILGAAAIAASRPAYAEPVYGYDNGYGYGPRYVYEEPVYVAPRRYYGPRHYGYYPDNIRDPAGGSYR</sequence>
<keyword evidence="1" id="KW-0812">Transmembrane</keyword>
<evidence type="ECO:0000313" key="4">
    <source>
        <dbReference type="Proteomes" id="UP001596053"/>
    </source>
</evidence>
<evidence type="ECO:0008006" key="5">
    <source>
        <dbReference type="Google" id="ProtNLM"/>
    </source>
</evidence>
<name>A0ABW0IQI3_9HYPH</name>
<keyword evidence="1" id="KW-1133">Transmembrane helix</keyword>
<protein>
    <recommendedName>
        <fullName evidence="5">Transmembrane protein</fullName>
    </recommendedName>
</protein>
<keyword evidence="4" id="KW-1185">Reference proteome</keyword>
<feature type="transmembrane region" description="Helical" evidence="1">
    <location>
        <begin position="63"/>
        <end position="82"/>
    </location>
</feature>
<keyword evidence="1" id="KW-0472">Membrane</keyword>
<evidence type="ECO:0000256" key="2">
    <source>
        <dbReference type="SAM" id="SignalP"/>
    </source>
</evidence>
<accession>A0ABW0IQI3</accession>